<comment type="caution">
    <text evidence="1">The sequence shown here is derived from an EMBL/GenBank/DDBJ whole genome shotgun (WGS) entry which is preliminary data.</text>
</comment>
<evidence type="ECO:0000313" key="1">
    <source>
        <dbReference type="EMBL" id="KAJ0389573.1"/>
    </source>
</evidence>
<proteinExistence type="predicted"/>
<accession>A0AAD5L7U8</accession>
<dbReference type="EMBL" id="JAKCXM010003531">
    <property type="protein sequence ID" value="KAJ0389573.1"/>
    <property type="molecule type" value="Genomic_DNA"/>
</dbReference>
<dbReference type="AlphaFoldDB" id="A0AAD5L7U8"/>
<protein>
    <submittedName>
        <fullName evidence="1">Uncharacterized protein</fullName>
    </submittedName>
</protein>
<name>A0AAD5L7U8_PYTIN</name>
<keyword evidence="2" id="KW-1185">Reference proteome</keyword>
<reference evidence="1" key="1">
    <citation type="submission" date="2021-12" db="EMBL/GenBank/DDBJ databases">
        <title>Prjna785345.</title>
        <authorList>
            <person name="Rujirawat T."/>
            <person name="Krajaejun T."/>
        </authorList>
    </citation>
    <scope>NUCLEOTIDE SEQUENCE</scope>
    <source>
        <strain evidence="1">Pi057C3</strain>
    </source>
</reference>
<organism evidence="1 2">
    <name type="scientific">Pythium insidiosum</name>
    <name type="common">Pythiosis disease agent</name>
    <dbReference type="NCBI Taxonomy" id="114742"/>
    <lineage>
        <taxon>Eukaryota</taxon>
        <taxon>Sar</taxon>
        <taxon>Stramenopiles</taxon>
        <taxon>Oomycota</taxon>
        <taxon>Peronosporomycetes</taxon>
        <taxon>Pythiales</taxon>
        <taxon>Pythiaceae</taxon>
        <taxon>Pythium</taxon>
    </lineage>
</organism>
<evidence type="ECO:0000313" key="2">
    <source>
        <dbReference type="Proteomes" id="UP001209570"/>
    </source>
</evidence>
<sequence>MLQLVNRCLRSGQLARQPARPCFTRAAQRLLALPIGVYALPLIDELVDLLLHTREVGLRLISLFDNCSELFVQRVALFDELVDLSPASVRRFGRTHKELRLGSVQVSCKQSDMPRSED</sequence>
<gene>
    <name evidence="1" type="ORF">P43SY_011026</name>
</gene>
<dbReference type="Proteomes" id="UP001209570">
    <property type="component" value="Unassembled WGS sequence"/>
</dbReference>